<sequence length="267" mass="29295">MPGFLGHAACMYVAVKAERGVLYTSRTLSRIAHAEDYYGATNFPPDNSKLAETEPHLVDDLDCDLTVFHSYRTLLVLWRVARAAPEEEAGETGVELAADDGPRHWGTNDGLQMAWFMVNDTYRSELCLLYSPHLIVIAALYLASGASPFASDGRAVGVRETTDVIFGLVAMCEGSDSHLADLCSELSAKARCDSGGVHRDSLRRTKVVLEPWRARNIIDSFATRGLGVRRPTPSSPHSSTRAPPHSRRHTLLPPSIHSLIRLFSPTI</sequence>
<evidence type="ECO:0000313" key="3">
    <source>
        <dbReference type="Proteomes" id="UP001215280"/>
    </source>
</evidence>
<dbReference type="PANTHER" id="PTHR10026">
    <property type="entry name" value="CYCLIN"/>
    <property type="match status" value="1"/>
</dbReference>
<dbReference type="AlphaFoldDB" id="A0AAD7N1D1"/>
<feature type="compositionally biased region" description="Low complexity" evidence="1">
    <location>
        <begin position="229"/>
        <end position="243"/>
    </location>
</feature>
<dbReference type="Proteomes" id="UP001215280">
    <property type="component" value="Unassembled WGS sequence"/>
</dbReference>
<reference evidence="2" key="1">
    <citation type="submission" date="2023-03" db="EMBL/GenBank/DDBJ databases">
        <title>Massive genome expansion in bonnet fungi (Mycena s.s.) driven by repeated elements and novel gene families across ecological guilds.</title>
        <authorList>
            <consortium name="Lawrence Berkeley National Laboratory"/>
            <person name="Harder C.B."/>
            <person name="Miyauchi S."/>
            <person name="Viragh M."/>
            <person name="Kuo A."/>
            <person name="Thoen E."/>
            <person name="Andreopoulos B."/>
            <person name="Lu D."/>
            <person name="Skrede I."/>
            <person name="Drula E."/>
            <person name="Henrissat B."/>
            <person name="Morin E."/>
            <person name="Kohler A."/>
            <person name="Barry K."/>
            <person name="LaButti K."/>
            <person name="Morin E."/>
            <person name="Salamov A."/>
            <person name="Lipzen A."/>
            <person name="Mereny Z."/>
            <person name="Hegedus B."/>
            <person name="Baldrian P."/>
            <person name="Stursova M."/>
            <person name="Weitz H."/>
            <person name="Taylor A."/>
            <person name="Grigoriev I.V."/>
            <person name="Nagy L.G."/>
            <person name="Martin F."/>
            <person name="Kauserud H."/>
        </authorList>
    </citation>
    <scope>NUCLEOTIDE SEQUENCE</scope>
    <source>
        <strain evidence="2">CBHHK188m</strain>
    </source>
</reference>
<dbReference type="SUPFAM" id="SSF47954">
    <property type="entry name" value="Cyclin-like"/>
    <property type="match status" value="1"/>
</dbReference>
<organism evidence="2 3">
    <name type="scientific">Mycena maculata</name>
    <dbReference type="NCBI Taxonomy" id="230809"/>
    <lineage>
        <taxon>Eukaryota</taxon>
        <taxon>Fungi</taxon>
        <taxon>Dikarya</taxon>
        <taxon>Basidiomycota</taxon>
        <taxon>Agaricomycotina</taxon>
        <taxon>Agaricomycetes</taxon>
        <taxon>Agaricomycetidae</taxon>
        <taxon>Agaricales</taxon>
        <taxon>Marasmiineae</taxon>
        <taxon>Mycenaceae</taxon>
        <taxon>Mycena</taxon>
    </lineage>
</organism>
<dbReference type="Gene3D" id="1.10.472.10">
    <property type="entry name" value="Cyclin-like"/>
    <property type="match status" value="2"/>
</dbReference>
<dbReference type="InterPro" id="IPR036915">
    <property type="entry name" value="Cyclin-like_sf"/>
</dbReference>
<dbReference type="EMBL" id="JARJLG010000129">
    <property type="protein sequence ID" value="KAJ7740053.1"/>
    <property type="molecule type" value="Genomic_DNA"/>
</dbReference>
<gene>
    <name evidence="2" type="ORF">DFH07DRAFT_965541</name>
</gene>
<dbReference type="InterPro" id="IPR043198">
    <property type="entry name" value="Cyclin/Ssn8"/>
</dbReference>
<comment type="caution">
    <text evidence="2">The sequence shown here is derived from an EMBL/GenBank/DDBJ whole genome shotgun (WGS) entry which is preliminary data.</text>
</comment>
<feature type="region of interest" description="Disordered" evidence="1">
    <location>
        <begin position="226"/>
        <end position="251"/>
    </location>
</feature>
<protein>
    <submittedName>
        <fullName evidence="2">Uncharacterized protein</fullName>
    </submittedName>
</protein>
<dbReference type="GO" id="GO:0016538">
    <property type="term" value="F:cyclin-dependent protein serine/threonine kinase regulator activity"/>
    <property type="evidence" value="ECO:0007669"/>
    <property type="project" value="InterPro"/>
</dbReference>
<evidence type="ECO:0000313" key="2">
    <source>
        <dbReference type="EMBL" id="KAJ7740053.1"/>
    </source>
</evidence>
<proteinExistence type="predicted"/>
<accession>A0AAD7N1D1</accession>
<dbReference type="GO" id="GO:0006357">
    <property type="term" value="P:regulation of transcription by RNA polymerase II"/>
    <property type="evidence" value="ECO:0007669"/>
    <property type="project" value="InterPro"/>
</dbReference>
<keyword evidence="3" id="KW-1185">Reference proteome</keyword>
<evidence type="ECO:0000256" key="1">
    <source>
        <dbReference type="SAM" id="MobiDB-lite"/>
    </source>
</evidence>
<name>A0AAD7N1D1_9AGAR</name>